<name>A0A5N6M4V0_9ASTR</name>
<dbReference type="InterPro" id="IPR029063">
    <property type="entry name" value="SAM-dependent_MTases_sf"/>
</dbReference>
<feature type="active site" description="Proton acceptor" evidence="5">
    <location>
        <position position="271"/>
    </location>
</feature>
<dbReference type="Pfam" id="PF08100">
    <property type="entry name" value="Dimerisation"/>
    <property type="match status" value="1"/>
</dbReference>
<feature type="domain" description="O-methyltransferase C-terminal" evidence="6">
    <location>
        <begin position="141"/>
        <end position="352"/>
    </location>
</feature>
<dbReference type="FunFam" id="1.10.10.10:FF:000213">
    <property type="entry name" value="Coniferyl alcohol 9-O-methyltransferase"/>
    <property type="match status" value="1"/>
</dbReference>
<evidence type="ECO:0000256" key="3">
    <source>
        <dbReference type="ARBA" id="ARBA00022691"/>
    </source>
</evidence>
<dbReference type="PROSITE" id="PS51683">
    <property type="entry name" value="SAM_OMT_II"/>
    <property type="match status" value="1"/>
</dbReference>
<evidence type="ECO:0008006" key="10">
    <source>
        <dbReference type="Google" id="ProtNLM"/>
    </source>
</evidence>
<dbReference type="InterPro" id="IPR036390">
    <property type="entry name" value="WH_DNA-bd_sf"/>
</dbReference>
<evidence type="ECO:0000256" key="4">
    <source>
        <dbReference type="ARBA" id="ARBA00034481"/>
    </source>
</evidence>
<reference evidence="8 9" key="1">
    <citation type="submission" date="2019-05" db="EMBL/GenBank/DDBJ databases">
        <title>Mikania micrantha, genome provides insights into the molecular mechanism of rapid growth.</title>
        <authorList>
            <person name="Liu B."/>
        </authorList>
    </citation>
    <scope>NUCLEOTIDE SEQUENCE [LARGE SCALE GENOMIC DNA]</scope>
    <source>
        <strain evidence="8">NLD-2019</strain>
        <tissue evidence="8">Leaf</tissue>
    </source>
</reference>
<dbReference type="PIRSF" id="PIRSF005739">
    <property type="entry name" value="O-mtase"/>
    <property type="match status" value="1"/>
</dbReference>
<dbReference type="GO" id="GO:0032259">
    <property type="term" value="P:methylation"/>
    <property type="evidence" value="ECO:0007669"/>
    <property type="project" value="UniProtKB-KW"/>
</dbReference>
<evidence type="ECO:0000313" key="9">
    <source>
        <dbReference type="Proteomes" id="UP000326396"/>
    </source>
</evidence>
<evidence type="ECO:0000256" key="1">
    <source>
        <dbReference type="ARBA" id="ARBA00022603"/>
    </source>
</evidence>
<dbReference type="EMBL" id="SZYD01000017">
    <property type="protein sequence ID" value="KAD3068758.1"/>
    <property type="molecule type" value="Genomic_DNA"/>
</dbReference>
<comment type="similarity">
    <text evidence="4">Belongs to the class I-like SAM-binding methyltransferase superfamily. Cation-independent O-methyltransferase family. COMT subfamily.</text>
</comment>
<evidence type="ECO:0000256" key="2">
    <source>
        <dbReference type="ARBA" id="ARBA00022679"/>
    </source>
</evidence>
<evidence type="ECO:0000256" key="5">
    <source>
        <dbReference type="PIRSR" id="PIRSR005739-1"/>
    </source>
</evidence>
<evidence type="ECO:0000313" key="8">
    <source>
        <dbReference type="EMBL" id="KAD3068758.1"/>
    </source>
</evidence>
<keyword evidence="2" id="KW-0808">Transferase</keyword>
<dbReference type="Pfam" id="PF00891">
    <property type="entry name" value="Methyltransf_2"/>
    <property type="match status" value="1"/>
</dbReference>
<evidence type="ECO:0000259" key="7">
    <source>
        <dbReference type="Pfam" id="PF08100"/>
    </source>
</evidence>
<protein>
    <recommendedName>
        <fullName evidence="10">O-methyltransferase domain-containing protein</fullName>
    </recommendedName>
</protein>
<accession>A0A5N6M4V0</accession>
<dbReference type="AlphaFoldDB" id="A0A5N6M4V0"/>
<dbReference type="OrthoDB" id="2410195at2759"/>
<keyword evidence="3" id="KW-0949">S-adenosyl-L-methionine</keyword>
<dbReference type="InterPro" id="IPR016461">
    <property type="entry name" value="COMT-like"/>
</dbReference>
<dbReference type="FunFam" id="3.40.50.150:FF:000057">
    <property type="entry name" value="O-methyltransferase ZRP4"/>
    <property type="match status" value="1"/>
</dbReference>
<dbReference type="GO" id="GO:0046983">
    <property type="term" value="F:protein dimerization activity"/>
    <property type="evidence" value="ECO:0007669"/>
    <property type="project" value="InterPro"/>
</dbReference>
<evidence type="ECO:0000259" key="6">
    <source>
        <dbReference type="Pfam" id="PF00891"/>
    </source>
</evidence>
<keyword evidence="1" id="KW-0489">Methyltransferase</keyword>
<dbReference type="InterPro" id="IPR001077">
    <property type="entry name" value="COMT_C"/>
</dbReference>
<dbReference type="Gene3D" id="1.10.10.10">
    <property type="entry name" value="Winged helix-like DNA-binding domain superfamily/Winged helix DNA-binding domain"/>
    <property type="match status" value="1"/>
</dbReference>
<sequence length="370" mass="41858">MDLNQSQEEANEVFEAQAHIYRHILNYATSMSLGCALELGIPNIIHNHGNPITIQELVSKLDLPISKTLHLQRLMRLLIHSDFFSLTKLHDQEAHEDEKEGYVLTTSSRLLLNNTSESSKNQPNLLPFANLILDPAFVTPWQFLGKWFHGTESTVFETAHGISLWEYANKNPGFNGLFNDAMASDSRMMSLVVKDCQDVFEGVESLVDVGGGTGLNAKILLEAFPHMTCTVFDLPHVVSDMIETKNLKYVGGDMFSSIPSANAIFFKNVLHNWSDDNVLKILKRCREAIRLAGDDGNKGKVIIIDMVVDENRDRHEITETKMVFDVLMMVLVTGRERKEVEWEKLFLEAGFSRYKITPNFGLRSLIEVFP</sequence>
<organism evidence="8 9">
    <name type="scientific">Mikania micrantha</name>
    <name type="common">bitter vine</name>
    <dbReference type="NCBI Taxonomy" id="192012"/>
    <lineage>
        <taxon>Eukaryota</taxon>
        <taxon>Viridiplantae</taxon>
        <taxon>Streptophyta</taxon>
        <taxon>Embryophyta</taxon>
        <taxon>Tracheophyta</taxon>
        <taxon>Spermatophyta</taxon>
        <taxon>Magnoliopsida</taxon>
        <taxon>eudicotyledons</taxon>
        <taxon>Gunneridae</taxon>
        <taxon>Pentapetalae</taxon>
        <taxon>asterids</taxon>
        <taxon>campanulids</taxon>
        <taxon>Asterales</taxon>
        <taxon>Asteraceae</taxon>
        <taxon>Asteroideae</taxon>
        <taxon>Heliantheae alliance</taxon>
        <taxon>Eupatorieae</taxon>
        <taxon>Mikania</taxon>
    </lineage>
</organism>
<comment type="caution">
    <text evidence="8">The sequence shown here is derived from an EMBL/GenBank/DDBJ whole genome shotgun (WGS) entry which is preliminary data.</text>
</comment>
<dbReference type="SUPFAM" id="SSF53335">
    <property type="entry name" value="S-adenosyl-L-methionine-dependent methyltransferases"/>
    <property type="match status" value="1"/>
</dbReference>
<dbReference type="Gene3D" id="3.40.50.150">
    <property type="entry name" value="Vaccinia Virus protein VP39"/>
    <property type="match status" value="1"/>
</dbReference>
<dbReference type="GO" id="GO:0008171">
    <property type="term" value="F:O-methyltransferase activity"/>
    <property type="evidence" value="ECO:0007669"/>
    <property type="project" value="InterPro"/>
</dbReference>
<dbReference type="PANTHER" id="PTHR11746">
    <property type="entry name" value="O-METHYLTRANSFERASE"/>
    <property type="match status" value="1"/>
</dbReference>
<keyword evidence="9" id="KW-1185">Reference proteome</keyword>
<dbReference type="SUPFAM" id="SSF46785">
    <property type="entry name" value="Winged helix' DNA-binding domain"/>
    <property type="match status" value="1"/>
</dbReference>
<gene>
    <name evidence="8" type="ORF">E3N88_36638</name>
</gene>
<dbReference type="Proteomes" id="UP000326396">
    <property type="component" value="Linkage Group LG7"/>
</dbReference>
<dbReference type="GO" id="GO:0008757">
    <property type="term" value="F:S-adenosylmethionine-dependent methyltransferase activity"/>
    <property type="evidence" value="ECO:0007669"/>
    <property type="project" value="UniProtKB-ARBA"/>
</dbReference>
<dbReference type="InterPro" id="IPR036388">
    <property type="entry name" value="WH-like_DNA-bd_sf"/>
</dbReference>
<proteinExistence type="inferred from homology"/>
<dbReference type="InterPro" id="IPR012967">
    <property type="entry name" value="COMT_dimerisation"/>
</dbReference>
<feature type="domain" description="O-methyltransferase dimerisation" evidence="7">
    <location>
        <begin position="22"/>
        <end position="113"/>
    </location>
</feature>